<evidence type="ECO:0000313" key="9">
    <source>
        <dbReference type="Proteomes" id="UP001374579"/>
    </source>
</evidence>
<keyword evidence="1" id="KW-0479">Metal-binding</keyword>
<dbReference type="Proteomes" id="UP001374579">
    <property type="component" value="Unassembled WGS sequence"/>
</dbReference>
<keyword evidence="2 5" id="KW-0863">Zinc-finger</keyword>
<reference evidence="8 9" key="1">
    <citation type="submission" date="2024-02" db="EMBL/GenBank/DDBJ databases">
        <title>Chromosome-scale genome assembly of the rough periwinkle Littorina saxatilis.</title>
        <authorList>
            <person name="De Jode A."/>
            <person name="Faria R."/>
            <person name="Formenti G."/>
            <person name="Sims Y."/>
            <person name="Smith T.P."/>
            <person name="Tracey A."/>
            <person name="Wood J.M.D."/>
            <person name="Zagrodzka Z.B."/>
            <person name="Johannesson K."/>
            <person name="Butlin R.K."/>
            <person name="Leder E.H."/>
        </authorList>
    </citation>
    <scope>NUCLEOTIDE SEQUENCE [LARGE SCALE GENOMIC DNA]</scope>
    <source>
        <strain evidence="8">Snail1</strain>
        <tissue evidence="8">Muscle</tissue>
    </source>
</reference>
<dbReference type="InterPro" id="IPR038441">
    <property type="entry name" value="THAP_Znf_sf"/>
</dbReference>
<evidence type="ECO:0000256" key="2">
    <source>
        <dbReference type="ARBA" id="ARBA00022771"/>
    </source>
</evidence>
<dbReference type="PROSITE" id="PS50950">
    <property type="entry name" value="ZF_THAP"/>
    <property type="match status" value="1"/>
</dbReference>
<dbReference type="SMART" id="SM00980">
    <property type="entry name" value="THAP"/>
    <property type="match status" value="1"/>
</dbReference>
<dbReference type="GO" id="GO:0003677">
    <property type="term" value="F:DNA binding"/>
    <property type="evidence" value="ECO:0007669"/>
    <property type="project" value="UniProtKB-UniRule"/>
</dbReference>
<comment type="caution">
    <text evidence="8">The sequence shown here is derived from an EMBL/GenBank/DDBJ whole genome shotgun (WGS) entry which is preliminary data.</text>
</comment>
<gene>
    <name evidence="8" type="ORF">V1264_005339</name>
</gene>
<dbReference type="PANTHER" id="PTHR46927:SF3">
    <property type="entry name" value="THAP-TYPE DOMAIN-CONTAINING PROTEIN"/>
    <property type="match status" value="1"/>
</dbReference>
<sequence length="126" mass="14479">MPNRCVVYQCNNASGFEFPSDKEVRQQWIIAVRRDNWSPTSTSVVCPEHFLPTDYKDGPTACGSPVRQRRRLKPKAVPSVFHRVEPLSVPAQNRKSRAEKRPARLREIETKKRKVHTDAESGVRPK</sequence>
<evidence type="ECO:0000256" key="5">
    <source>
        <dbReference type="PROSITE-ProRule" id="PRU00309"/>
    </source>
</evidence>
<feature type="compositionally biased region" description="Basic and acidic residues" evidence="6">
    <location>
        <begin position="99"/>
        <end position="126"/>
    </location>
</feature>
<evidence type="ECO:0000256" key="3">
    <source>
        <dbReference type="ARBA" id="ARBA00022833"/>
    </source>
</evidence>
<dbReference type="SUPFAM" id="SSF57716">
    <property type="entry name" value="Glucocorticoid receptor-like (DNA-binding domain)"/>
    <property type="match status" value="1"/>
</dbReference>
<evidence type="ECO:0000313" key="8">
    <source>
        <dbReference type="EMBL" id="KAK7095991.1"/>
    </source>
</evidence>
<evidence type="ECO:0000256" key="4">
    <source>
        <dbReference type="ARBA" id="ARBA00023125"/>
    </source>
</evidence>
<evidence type="ECO:0000259" key="7">
    <source>
        <dbReference type="PROSITE" id="PS50950"/>
    </source>
</evidence>
<keyword evidence="3" id="KW-0862">Zinc</keyword>
<dbReference type="InterPro" id="IPR006612">
    <property type="entry name" value="THAP_Znf"/>
</dbReference>
<dbReference type="Pfam" id="PF05485">
    <property type="entry name" value="THAP"/>
    <property type="match status" value="1"/>
</dbReference>
<dbReference type="PANTHER" id="PTHR46927">
    <property type="entry name" value="AGAP005574-PA"/>
    <property type="match status" value="1"/>
</dbReference>
<accession>A0AAN9AZP7</accession>
<name>A0AAN9AZP7_9CAEN</name>
<organism evidence="8 9">
    <name type="scientific">Littorina saxatilis</name>
    <dbReference type="NCBI Taxonomy" id="31220"/>
    <lineage>
        <taxon>Eukaryota</taxon>
        <taxon>Metazoa</taxon>
        <taxon>Spiralia</taxon>
        <taxon>Lophotrochozoa</taxon>
        <taxon>Mollusca</taxon>
        <taxon>Gastropoda</taxon>
        <taxon>Caenogastropoda</taxon>
        <taxon>Littorinimorpha</taxon>
        <taxon>Littorinoidea</taxon>
        <taxon>Littorinidae</taxon>
        <taxon>Littorina</taxon>
    </lineage>
</organism>
<proteinExistence type="predicted"/>
<dbReference type="InterPro" id="IPR052224">
    <property type="entry name" value="THAP_domain_protein"/>
</dbReference>
<evidence type="ECO:0000256" key="6">
    <source>
        <dbReference type="SAM" id="MobiDB-lite"/>
    </source>
</evidence>
<dbReference type="Gene3D" id="6.20.210.20">
    <property type="entry name" value="THAP domain"/>
    <property type="match status" value="1"/>
</dbReference>
<dbReference type="AlphaFoldDB" id="A0AAN9AZP7"/>
<protein>
    <recommendedName>
        <fullName evidence="7">THAP-type domain-containing protein</fullName>
    </recommendedName>
</protein>
<keyword evidence="9" id="KW-1185">Reference proteome</keyword>
<keyword evidence="4 5" id="KW-0238">DNA-binding</keyword>
<dbReference type="GO" id="GO:0008270">
    <property type="term" value="F:zinc ion binding"/>
    <property type="evidence" value="ECO:0007669"/>
    <property type="project" value="UniProtKB-KW"/>
</dbReference>
<feature type="domain" description="THAP-type" evidence="7">
    <location>
        <begin position="1"/>
        <end position="81"/>
    </location>
</feature>
<feature type="region of interest" description="Disordered" evidence="6">
    <location>
        <begin position="61"/>
        <end position="126"/>
    </location>
</feature>
<evidence type="ECO:0000256" key="1">
    <source>
        <dbReference type="ARBA" id="ARBA00022723"/>
    </source>
</evidence>
<dbReference type="EMBL" id="JBAMIC010000014">
    <property type="protein sequence ID" value="KAK7095991.1"/>
    <property type="molecule type" value="Genomic_DNA"/>
</dbReference>